<evidence type="ECO:0000256" key="2">
    <source>
        <dbReference type="ARBA" id="ARBA00022741"/>
    </source>
</evidence>
<dbReference type="PROSITE" id="PS50011">
    <property type="entry name" value="PROTEIN_KINASE_DOM"/>
    <property type="match status" value="1"/>
</dbReference>
<proteinExistence type="predicted"/>
<dbReference type="AlphaFoldDB" id="A0A5N6ZGS4"/>
<reference evidence="8" key="1">
    <citation type="submission" date="2019-04" db="EMBL/GenBank/DDBJ databases">
        <title>Friends and foes A comparative genomics studyof 23 Aspergillus species from section Flavi.</title>
        <authorList>
            <consortium name="DOE Joint Genome Institute"/>
            <person name="Kjaerbolling I."/>
            <person name="Vesth T."/>
            <person name="Frisvad J.C."/>
            <person name="Nybo J.L."/>
            <person name="Theobald S."/>
            <person name="Kildgaard S."/>
            <person name="Isbrandt T."/>
            <person name="Kuo A."/>
            <person name="Sato A."/>
            <person name="Lyhne E.K."/>
            <person name="Kogle M.E."/>
            <person name="Wiebenga A."/>
            <person name="Kun R.S."/>
            <person name="Lubbers R.J."/>
            <person name="Makela M.R."/>
            <person name="Barry K."/>
            <person name="Chovatia M."/>
            <person name="Clum A."/>
            <person name="Daum C."/>
            <person name="Haridas S."/>
            <person name="He G."/>
            <person name="LaButti K."/>
            <person name="Lipzen A."/>
            <person name="Mondo S."/>
            <person name="Riley R."/>
            <person name="Salamov A."/>
            <person name="Simmons B.A."/>
            <person name="Magnuson J.K."/>
            <person name="Henrissat B."/>
            <person name="Mortensen U.H."/>
            <person name="Larsen T.O."/>
            <person name="Devries R.P."/>
            <person name="Grigoriev I.V."/>
            <person name="Machida M."/>
            <person name="Baker S.E."/>
            <person name="Andersen M.R."/>
        </authorList>
    </citation>
    <scope>NUCLEOTIDE SEQUENCE [LARGE SCALE GENOMIC DNA]</scope>
    <source>
        <strain evidence="8">CBS 553.77</strain>
    </source>
</reference>
<organism evidence="7 8">
    <name type="scientific">Aspergillus coremiiformis</name>
    <dbReference type="NCBI Taxonomy" id="138285"/>
    <lineage>
        <taxon>Eukaryota</taxon>
        <taxon>Fungi</taxon>
        <taxon>Dikarya</taxon>
        <taxon>Ascomycota</taxon>
        <taxon>Pezizomycotina</taxon>
        <taxon>Eurotiomycetes</taxon>
        <taxon>Eurotiomycetidae</taxon>
        <taxon>Eurotiales</taxon>
        <taxon>Aspergillaceae</taxon>
        <taxon>Aspergillus</taxon>
        <taxon>Aspergillus subgen. Circumdati</taxon>
    </lineage>
</organism>
<dbReference type="EMBL" id="ML739034">
    <property type="protein sequence ID" value="KAE8356832.1"/>
    <property type="molecule type" value="Genomic_DNA"/>
</dbReference>
<dbReference type="Proteomes" id="UP000327118">
    <property type="component" value="Unassembled WGS sequence"/>
</dbReference>
<dbReference type="InterPro" id="IPR000719">
    <property type="entry name" value="Prot_kinase_dom"/>
</dbReference>
<dbReference type="SMART" id="SM00220">
    <property type="entry name" value="S_TKc"/>
    <property type="match status" value="1"/>
</dbReference>
<evidence type="ECO:0000256" key="4">
    <source>
        <dbReference type="ARBA" id="ARBA00022840"/>
    </source>
</evidence>
<gene>
    <name evidence="7" type="ORF">BDV28DRAFT_144748</name>
</gene>
<feature type="region of interest" description="Disordered" evidence="5">
    <location>
        <begin position="1"/>
        <end position="42"/>
    </location>
</feature>
<feature type="domain" description="Protein kinase" evidence="6">
    <location>
        <begin position="43"/>
        <end position="308"/>
    </location>
</feature>
<keyword evidence="4" id="KW-0067">ATP-binding</keyword>
<dbReference type="OrthoDB" id="1668230at2759"/>
<evidence type="ECO:0000256" key="5">
    <source>
        <dbReference type="SAM" id="MobiDB-lite"/>
    </source>
</evidence>
<dbReference type="PANTHER" id="PTHR44329">
    <property type="entry name" value="SERINE/THREONINE-PROTEIN KINASE TNNI3K-RELATED"/>
    <property type="match status" value="1"/>
</dbReference>
<dbReference type="GO" id="GO:0004674">
    <property type="term" value="F:protein serine/threonine kinase activity"/>
    <property type="evidence" value="ECO:0007669"/>
    <property type="project" value="TreeGrafter"/>
</dbReference>
<dbReference type="InterPro" id="IPR011009">
    <property type="entry name" value="Kinase-like_dom_sf"/>
</dbReference>
<evidence type="ECO:0000313" key="8">
    <source>
        <dbReference type="Proteomes" id="UP000327118"/>
    </source>
</evidence>
<keyword evidence="3 7" id="KW-0418">Kinase</keyword>
<dbReference type="PROSITE" id="PS00108">
    <property type="entry name" value="PROTEIN_KINASE_ST"/>
    <property type="match status" value="1"/>
</dbReference>
<keyword evidence="1" id="KW-0808">Transferase</keyword>
<evidence type="ECO:0000256" key="3">
    <source>
        <dbReference type="ARBA" id="ARBA00022777"/>
    </source>
</evidence>
<dbReference type="Pfam" id="PF00069">
    <property type="entry name" value="Pkinase"/>
    <property type="match status" value="1"/>
</dbReference>
<dbReference type="SUPFAM" id="SSF56112">
    <property type="entry name" value="Protein kinase-like (PK-like)"/>
    <property type="match status" value="1"/>
</dbReference>
<dbReference type="Gene3D" id="1.10.510.10">
    <property type="entry name" value="Transferase(Phosphotransferase) domain 1"/>
    <property type="match status" value="1"/>
</dbReference>
<dbReference type="PANTHER" id="PTHR44329:SF288">
    <property type="entry name" value="MITOGEN-ACTIVATED PROTEIN KINASE KINASE KINASE 20"/>
    <property type="match status" value="1"/>
</dbReference>
<keyword evidence="8" id="KW-1185">Reference proteome</keyword>
<dbReference type="InterPro" id="IPR008271">
    <property type="entry name" value="Ser/Thr_kinase_AS"/>
</dbReference>
<dbReference type="GO" id="GO:0005524">
    <property type="term" value="F:ATP binding"/>
    <property type="evidence" value="ECO:0007669"/>
    <property type="project" value="UniProtKB-KW"/>
</dbReference>
<evidence type="ECO:0000256" key="1">
    <source>
        <dbReference type="ARBA" id="ARBA00022679"/>
    </source>
</evidence>
<name>A0A5N6ZGS4_9EURO</name>
<dbReference type="InterPro" id="IPR051681">
    <property type="entry name" value="Ser/Thr_Kinases-Pseudokinases"/>
</dbReference>
<keyword evidence="2" id="KW-0547">Nucleotide-binding</keyword>
<protein>
    <submittedName>
        <fullName evidence="7">Kinase domain-containing protein</fullName>
    </submittedName>
</protein>
<evidence type="ECO:0000259" key="6">
    <source>
        <dbReference type="PROSITE" id="PS50011"/>
    </source>
</evidence>
<evidence type="ECO:0000313" key="7">
    <source>
        <dbReference type="EMBL" id="KAE8356832.1"/>
    </source>
</evidence>
<accession>A0A5N6ZGS4</accession>
<sequence>MSSLPRLISGPPTGAIETGDGHLNSVDGHPDDSKSNVDYSSSRDAQGELISGGITGIVELLDDGTALKAPYPGCEIENHILDIAKEASIYRRIGPHKRLVRMLDHSRAGLVLEYMKNGDLKTYLRAYTSIPTGLKLKWAYQVAEGVDLLHQNGVIHCDIKPRNLLLDTALDIKIIDFSGSSLDGSKPTSGEGTRFYLPRHWKDQPTVTTDLFALGSTLYEIFQGTSPYEEIPSSEVEKRFTQKEFPDISGILCGQIIKKCWLSQVDSAADVQTAIGNIISHTVNGDCIPHPDGLDTAQGMWIDPSAYP</sequence>